<organism evidence="2 3">
    <name type="scientific">Penicillium roqueforti (strain FM164)</name>
    <dbReference type="NCBI Taxonomy" id="1365484"/>
    <lineage>
        <taxon>Eukaryota</taxon>
        <taxon>Fungi</taxon>
        <taxon>Dikarya</taxon>
        <taxon>Ascomycota</taxon>
        <taxon>Pezizomycotina</taxon>
        <taxon>Eurotiomycetes</taxon>
        <taxon>Eurotiomycetidae</taxon>
        <taxon>Eurotiales</taxon>
        <taxon>Aspergillaceae</taxon>
        <taxon>Penicillium</taxon>
    </lineage>
</organism>
<feature type="transmembrane region" description="Helical" evidence="1">
    <location>
        <begin position="24"/>
        <end position="42"/>
    </location>
</feature>
<name>W6Q099_PENRF</name>
<reference evidence="2" key="1">
    <citation type="journal article" date="2014" name="Nat. Commun.">
        <title>Multiple recent horizontal transfers of a large genomic region in cheese making fungi.</title>
        <authorList>
            <person name="Cheeseman K."/>
            <person name="Ropars J."/>
            <person name="Renault P."/>
            <person name="Dupont J."/>
            <person name="Gouzy J."/>
            <person name="Branca A."/>
            <person name="Abraham A.L."/>
            <person name="Ceppi M."/>
            <person name="Conseiller E."/>
            <person name="Debuchy R."/>
            <person name="Malagnac F."/>
            <person name="Goarin A."/>
            <person name="Silar P."/>
            <person name="Lacoste S."/>
            <person name="Sallet E."/>
            <person name="Bensimon A."/>
            <person name="Giraud T."/>
            <person name="Brygoo Y."/>
        </authorList>
    </citation>
    <scope>NUCLEOTIDE SEQUENCE [LARGE SCALE GENOMIC DNA]</scope>
    <source>
        <strain evidence="2">FM164</strain>
    </source>
</reference>
<dbReference type="OrthoDB" id="3257095at2759"/>
<evidence type="ECO:0000313" key="2">
    <source>
        <dbReference type="EMBL" id="CDM29710.1"/>
    </source>
</evidence>
<dbReference type="EMBL" id="HG792015">
    <property type="protein sequence ID" value="CDM29710.1"/>
    <property type="molecule type" value="Genomic_DNA"/>
</dbReference>
<dbReference type="STRING" id="1365484.W6Q099"/>
<dbReference type="Proteomes" id="UP000030686">
    <property type="component" value="Unassembled WGS sequence"/>
</dbReference>
<evidence type="ECO:0000313" key="3">
    <source>
        <dbReference type="Proteomes" id="UP000030686"/>
    </source>
</evidence>
<proteinExistence type="predicted"/>
<keyword evidence="1" id="KW-0472">Membrane</keyword>
<sequence length="94" mass="10513">MTVAILLSLINISSDTTIEDIVSIVVSGIYPSYLIVSIFLFYRRVRGDISRYNDNEDDIINSIVAIGGSVFLAIIYYVVRARHIYKGPIVEVSL</sequence>
<feature type="transmembrane region" description="Helical" evidence="1">
    <location>
        <begin position="63"/>
        <end position="79"/>
    </location>
</feature>
<dbReference type="AlphaFoldDB" id="W6Q099"/>
<keyword evidence="3" id="KW-1185">Reference proteome</keyword>
<accession>W6Q099</accession>
<evidence type="ECO:0000256" key="1">
    <source>
        <dbReference type="SAM" id="Phobius"/>
    </source>
</evidence>
<protein>
    <submittedName>
        <fullName evidence="2">Amino acid/polyamine transporter I</fullName>
    </submittedName>
</protein>
<gene>
    <name evidence="2" type="ORF">PROQFM164_S01g003522</name>
</gene>
<keyword evidence="1" id="KW-0812">Transmembrane</keyword>
<keyword evidence="1" id="KW-1133">Transmembrane helix</keyword>